<proteinExistence type="predicted"/>
<evidence type="ECO:0000313" key="4">
    <source>
        <dbReference type="EMBL" id="CAI6313955.1"/>
    </source>
</evidence>
<feature type="domain" description="C3H1-type" evidence="3">
    <location>
        <begin position="200"/>
        <end position="228"/>
    </location>
</feature>
<feature type="compositionally biased region" description="Low complexity" evidence="2">
    <location>
        <begin position="373"/>
        <end position="395"/>
    </location>
</feature>
<feature type="region of interest" description="Disordered" evidence="2">
    <location>
        <begin position="132"/>
        <end position="160"/>
    </location>
</feature>
<reference evidence="4" key="1">
    <citation type="submission" date="2023-01" db="EMBL/GenBank/DDBJ databases">
        <authorList>
            <person name="Van Ghelder C."/>
            <person name="Rancurel C."/>
        </authorList>
    </citation>
    <scope>NUCLEOTIDE SEQUENCE</scope>
    <source>
        <strain evidence="4">CNCM I-4278</strain>
    </source>
</reference>
<sequence length="494" mass="55020">MAISTQVATAADSARYYIVRRPDNTMIPLIPADQLPISVQGIPKILTHRQMSDEGWKFVDETYSLATLLPLKITERTTFNDPATHSSENASSFRENASKFRAPDRDFKSSIYKKVSRAQPSTGTQPIAILSDAEKVTAPSPRPQSSLSPRPYGTQSDTGRLQASTYSAQSLSDDFAKVYANSAQRLGYRPNPSGIEPDHNKKVYCTHWIKTGECNFIAQGCKYKHEIPPMEELRKIGFTQVPQWYKEKQALTRQGPTWMQQRRNQLKKLEEEKNQEEEEDKDEDETSQVSMPPHDVLSDPSEARNMKLEAHFRARTAASSSAPPPKPETRKALTSSRLVSQRPPVNSPVLIAEDDEDELEPVFFTMDEENSIPATPSPTLSPTTTNTTPSPNATNDVPEPAKDQQQKKALPAPKTYSRNHTNPDTDQASKTAKQQLSIRKVYPGVKVYTAPQTKKEHPAIKTGGLGASRYAVPKTGTEVAGRSVARYKKENVQI</sequence>
<feature type="region of interest" description="Disordered" evidence="2">
    <location>
        <begin position="269"/>
        <end position="300"/>
    </location>
</feature>
<name>A0A9W4XFY7_9PLEO</name>
<dbReference type="OrthoDB" id="5355510at2759"/>
<protein>
    <recommendedName>
        <fullName evidence="3">C3H1-type domain-containing protein</fullName>
    </recommendedName>
</protein>
<feature type="compositionally biased region" description="Polar residues" evidence="2">
    <location>
        <begin position="80"/>
        <end position="95"/>
    </location>
</feature>
<dbReference type="GO" id="GO:0008270">
    <property type="term" value="F:zinc ion binding"/>
    <property type="evidence" value="ECO:0007669"/>
    <property type="project" value="UniProtKB-KW"/>
</dbReference>
<feature type="compositionally biased region" description="Polar residues" evidence="2">
    <location>
        <begin position="416"/>
        <end position="437"/>
    </location>
</feature>
<feature type="compositionally biased region" description="Acidic residues" evidence="2">
    <location>
        <begin position="352"/>
        <end position="370"/>
    </location>
</feature>
<gene>
    <name evidence="4" type="ORF">PDIGIT_LOCUS3326</name>
</gene>
<dbReference type="Proteomes" id="UP001152607">
    <property type="component" value="Unassembled WGS sequence"/>
</dbReference>
<comment type="caution">
    <text evidence="4">The sequence shown here is derived from an EMBL/GenBank/DDBJ whole genome shotgun (WGS) entry which is preliminary data.</text>
</comment>
<keyword evidence="1" id="KW-0863">Zinc-finger</keyword>
<feature type="zinc finger region" description="C3H1-type" evidence="1">
    <location>
        <begin position="200"/>
        <end position="228"/>
    </location>
</feature>
<organism evidence="4 5">
    <name type="scientific">Periconia digitata</name>
    <dbReference type="NCBI Taxonomy" id="1303443"/>
    <lineage>
        <taxon>Eukaryota</taxon>
        <taxon>Fungi</taxon>
        <taxon>Dikarya</taxon>
        <taxon>Ascomycota</taxon>
        <taxon>Pezizomycotina</taxon>
        <taxon>Dothideomycetes</taxon>
        <taxon>Pleosporomycetidae</taxon>
        <taxon>Pleosporales</taxon>
        <taxon>Massarineae</taxon>
        <taxon>Periconiaceae</taxon>
        <taxon>Periconia</taxon>
    </lineage>
</organism>
<dbReference type="EMBL" id="CAOQHR010000002">
    <property type="protein sequence ID" value="CAI6313955.1"/>
    <property type="molecule type" value="Genomic_DNA"/>
</dbReference>
<keyword evidence="1" id="KW-0479">Metal-binding</keyword>
<evidence type="ECO:0000256" key="2">
    <source>
        <dbReference type="SAM" id="MobiDB-lite"/>
    </source>
</evidence>
<feature type="region of interest" description="Disordered" evidence="2">
    <location>
        <begin position="80"/>
        <end position="99"/>
    </location>
</feature>
<evidence type="ECO:0000256" key="1">
    <source>
        <dbReference type="PROSITE-ProRule" id="PRU00723"/>
    </source>
</evidence>
<accession>A0A9W4XFY7</accession>
<keyword evidence="5" id="KW-1185">Reference proteome</keyword>
<feature type="region of interest" description="Disordered" evidence="2">
    <location>
        <begin position="313"/>
        <end position="437"/>
    </location>
</feature>
<dbReference type="InterPro" id="IPR000571">
    <property type="entry name" value="Znf_CCCH"/>
</dbReference>
<feature type="compositionally biased region" description="Acidic residues" evidence="2">
    <location>
        <begin position="273"/>
        <end position="286"/>
    </location>
</feature>
<keyword evidence="1" id="KW-0862">Zinc</keyword>
<evidence type="ECO:0000259" key="3">
    <source>
        <dbReference type="PROSITE" id="PS50103"/>
    </source>
</evidence>
<dbReference type="PROSITE" id="PS50103">
    <property type="entry name" value="ZF_C3H1"/>
    <property type="match status" value="1"/>
</dbReference>
<evidence type="ECO:0000313" key="5">
    <source>
        <dbReference type="Proteomes" id="UP001152607"/>
    </source>
</evidence>
<dbReference type="AlphaFoldDB" id="A0A9W4XFY7"/>